<protein>
    <submittedName>
        <fullName evidence="2">Uncharacterized protein</fullName>
    </submittedName>
</protein>
<sequence>MPSTTLATSQQQRISPPPSTYRKPRSPPLSPTKRKPPPIPAPSSPTTTGPGGIGIAIPSPAATTTTIGTTSPTLSVGQLQIPRRQYSDDRFDTVSSSSGSLASTGSPHTSYSSRAFGYSTGYEQQQQQQQQQQRSPSPPLILSSLGLSHINTSPRLEAVEEKTSSPTLLPTSMSSFGGRRGQAKDLKCISTTSLSSSPVTSPRRTATPSLDSPVRDPYRSRGVTGLSAKGVKNGAFLSFAPLPVPLFRTCIEAVYDREKGIENIHHVKQSQLLLAFCLHSYFL</sequence>
<feature type="compositionally biased region" description="Low complexity" evidence="1">
    <location>
        <begin position="164"/>
        <end position="175"/>
    </location>
</feature>
<reference evidence="2 3" key="1">
    <citation type="submission" date="2016-05" db="EMBL/GenBank/DDBJ databases">
        <title>Genome sequencing reveals origins of a unique bacterial endosymbiosis in the earliest lineages of terrestrial Fungi.</title>
        <authorList>
            <consortium name="DOE Joint Genome Institute"/>
            <person name="Uehling J."/>
            <person name="Gryganskyi A."/>
            <person name="Hameed K."/>
            <person name="Tschaplinski T."/>
            <person name="Misztal P."/>
            <person name="Wu S."/>
            <person name="Desiro A."/>
            <person name="Vande Pol N."/>
            <person name="Du Z.-Y."/>
            <person name="Zienkiewicz A."/>
            <person name="Zienkiewicz K."/>
            <person name="Morin E."/>
            <person name="Tisserant E."/>
            <person name="Splivallo R."/>
            <person name="Hainaut M."/>
            <person name="Henrissat B."/>
            <person name="Ohm R."/>
            <person name="Kuo A."/>
            <person name="Yan J."/>
            <person name="Lipzen A."/>
            <person name="Nolan M."/>
            <person name="Labutti K."/>
            <person name="Barry K."/>
            <person name="Goldstein A."/>
            <person name="Labbe J."/>
            <person name="Schadt C."/>
            <person name="Tuskan G."/>
            <person name="Grigoriev I."/>
            <person name="Martin F."/>
            <person name="Vilgalys R."/>
            <person name="Bonito G."/>
        </authorList>
    </citation>
    <scope>NUCLEOTIDE SEQUENCE [LARGE SCALE GENOMIC DNA]</scope>
    <source>
        <strain evidence="2 3">AG-77</strain>
    </source>
</reference>
<keyword evidence="3" id="KW-1185">Reference proteome</keyword>
<feature type="compositionally biased region" description="Low complexity" evidence="1">
    <location>
        <begin position="190"/>
        <end position="209"/>
    </location>
</feature>
<dbReference type="EMBL" id="KV442018">
    <property type="protein sequence ID" value="OAQ34184.1"/>
    <property type="molecule type" value="Genomic_DNA"/>
</dbReference>
<dbReference type="Proteomes" id="UP000078512">
    <property type="component" value="Unassembled WGS sequence"/>
</dbReference>
<feature type="compositionally biased region" description="Low complexity" evidence="1">
    <location>
        <begin position="95"/>
        <end position="106"/>
    </location>
</feature>
<feature type="compositionally biased region" description="Polar residues" evidence="1">
    <location>
        <begin position="1"/>
        <end position="14"/>
    </location>
</feature>
<dbReference type="AlphaFoldDB" id="A0A197KCR8"/>
<feature type="compositionally biased region" description="Low complexity" evidence="1">
    <location>
        <begin position="55"/>
        <end position="75"/>
    </location>
</feature>
<evidence type="ECO:0000313" key="2">
    <source>
        <dbReference type="EMBL" id="OAQ34184.1"/>
    </source>
</evidence>
<feature type="region of interest" description="Disordered" evidence="1">
    <location>
        <begin position="157"/>
        <end position="218"/>
    </location>
</feature>
<organism evidence="2 3">
    <name type="scientific">Linnemannia elongata AG-77</name>
    <dbReference type="NCBI Taxonomy" id="1314771"/>
    <lineage>
        <taxon>Eukaryota</taxon>
        <taxon>Fungi</taxon>
        <taxon>Fungi incertae sedis</taxon>
        <taxon>Mucoromycota</taxon>
        <taxon>Mortierellomycotina</taxon>
        <taxon>Mortierellomycetes</taxon>
        <taxon>Mortierellales</taxon>
        <taxon>Mortierellaceae</taxon>
        <taxon>Linnemannia</taxon>
    </lineage>
</organism>
<name>A0A197KCR8_9FUNG</name>
<feature type="compositionally biased region" description="Low complexity" evidence="1">
    <location>
        <begin position="124"/>
        <end position="145"/>
    </location>
</feature>
<evidence type="ECO:0000256" key="1">
    <source>
        <dbReference type="SAM" id="MobiDB-lite"/>
    </source>
</evidence>
<accession>A0A197KCR8</accession>
<gene>
    <name evidence="2" type="ORF">K457DRAFT_1871457</name>
</gene>
<proteinExistence type="predicted"/>
<evidence type="ECO:0000313" key="3">
    <source>
        <dbReference type="Proteomes" id="UP000078512"/>
    </source>
</evidence>
<feature type="region of interest" description="Disordered" evidence="1">
    <location>
        <begin position="1"/>
        <end position="145"/>
    </location>
</feature>